<evidence type="ECO:0000256" key="10">
    <source>
        <dbReference type="ARBA" id="ARBA00023157"/>
    </source>
</evidence>
<dbReference type="InterPro" id="IPR005103">
    <property type="entry name" value="AA9_LPMO"/>
</dbReference>
<dbReference type="GO" id="GO:0016787">
    <property type="term" value="F:hydrolase activity"/>
    <property type="evidence" value="ECO:0007669"/>
    <property type="project" value="UniProtKB-KW"/>
</dbReference>
<evidence type="ECO:0000256" key="8">
    <source>
        <dbReference type="ARBA" id="ARBA00023008"/>
    </source>
</evidence>
<comment type="subcellular location">
    <subcellularLocation>
        <location evidence="2">Secreted</location>
    </subcellularLocation>
</comment>
<evidence type="ECO:0000259" key="16">
    <source>
        <dbReference type="Pfam" id="PF03443"/>
    </source>
</evidence>
<dbReference type="EC" id="1.14.99.56" evidence="15"/>
<keyword evidence="8" id="KW-0186">Copper</keyword>
<evidence type="ECO:0000256" key="11">
    <source>
        <dbReference type="ARBA" id="ARBA00023277"/>
    </source>
</evidence>
<dbReference type="GO" id="GO:0046872">
    <property type="term" value="F:metal ion binding"/>
    <property type="evidence" value="ECO:0007669"/>
    <property type="project" value="UniProtKB-KW"/>
</dbReference>
<keyword evidence="18" id="KW-1185">Reference proteome</keyword>
<feature type="domain" description="Auxiliary Activity family 9 catalytic" evidence="16">
    <location>
        <begin position="1"/>
        <end position="139"/>
    </location>
</feature>
<dbReference type="Proteomes" id="UP000016935">
    <property type="component" value="Unassembled WGS sequence"/>
</dbReference>
<evidence type="ECO:0000256" key="15">
    <source>
        <dbReference type="ARBA" id="ARBA00047174"/>
    </source>
</evidence>
<evidence type="ECO:0000256" key="4">
    <source>
        <dbReference type="ARBA" id="ARBA00022723"/>
    </source>
</evidence>
<dbReference type="GO" id="GO:0030245">
    <property type="term" value="P:cellulose catabolic process"/>
    <property type="evidence" value="ECO:0007669"/>
    <property type="project" value="UniProtKB-KW"/>
</dbReference>
<evidence type="ECO:0000256" key="6">
    <source>
        <dbReference type="ARBA" id="ARBA00023001"/>
    </source>
</evidence>
<keyword evidence="5" id="KW-0732">Signal</keyword>
<keyword evidence="10" id="KW-1015">Disulfide bond</keyword>
<keyword evidence="12" id="KW-0624">Polysaccharide degradation</keyword>
<dbReference type="CDD" id="cd21175">
    <property type="entry name" value="LPMO_AA9"/>
    <property type="match status" value="1"/>
</dbReference>
<keyword evidence="3" id="KW-0964">Secreted</keyword>
<keyword evidence="7" id="KW-0560">Oxidoreductase</keyword>
<dbReference type="EMBL" id="KB908866">
    <property type="protein sequence ID" value="EOA81556.1"/>
    <property type="molecule type" value="Genomic_DNA"/>
</dbReference>
<dbReference type="PANTHER" id="PTHR33353">
    <property type="entry name" value="PUTATIVE (AFU_ORTHOLOGUE AFUA_1G12560)-RELATED"/>
    <property type="match status" value="1"/>
</dbReference>
<sequence>MAKVPEGKTAATWDGSGEVWFKVSSEKAEITNGQIDWPSHGRPMNTQYSALTLVAGKDKVSFKTPSTLPKGEYLLRIEHIALHSASSVGGAQFYISCAQVNVEGSGTGNPGPKVAFPGAYKATDPGVQVNIYYPVPTNYAPPGPAVWLG</sequence>
<organism evidence="17 18">
    <name type="scientific">Exserohilum turcicum (strain 28A)</name>
    <name type="common">Northern leaf blight fungus</name>
    <name type="synonym">Setosphaeria turcica</name>
    <dbReference type="NCBI Taxonomy" id="671987"/>
    <lineage>
        <taxon>Eukaryota</taxon>
        <taxon>Fungi</taxon>
        <taxon>Dikarya</taxon>
        <taxon>Ascomycota</taxon>
        <taxon>Pezizomycotina</taxon>
        <taxon>Dothideomycetes</taxon>
        <taxon>Pleosporomycetidae</taxon>
        <taxon>Pleosporales</taxon>
        <taxon>Pleosporineae</taxon>
        <taxon>Pleosporaceae</taxon>
        <taxon>Exserohilum</taxon>
    </lineage>
</organism>
<dbReference type="AlphaFoldDB" id="R0I7Z5"/>
<dbReference type="OrthoDB" id="5271017at2759"/>
<dbReference type="InterPro" id="IPR049892">
    <property type="entry name" value="AA9"/>
</dbReference>
<dbReference type="HOGENOM" id="CLU_031730_4_4_1"/>
<name>R0I7Z5_EXST2</name>
<dbReference type="RefSeq" id="XP_008030985.1">
    <property type="nucleotide sequence ID" value="XM_008032794.1"/>
</dbReference>
<evidence type="ECO:0000256" key="2">
    <source>
        <dbReference type="ARBA" id="ARBA00004613"/>
    </source>
</evidence>
<evidence type="ECO:0000256" key="3">
    <source>
        <dbReference type="ARBA" id="ARBA00022525"/>
    </source>
</evidence>
<dbReference type="GO" id="GO:0004497">
    <property type="term" value="F:monooxygenase activity"/>
    <property type="evidence" value="ECO:0007669"/>
    <property type="project" value="UniProtKB-KW"/>
</dbReference>
<comment type="cofactor">
    <cofactor evidence="1">
        <name>Cu(2+)</name>
        <dbReference type="ChEBI" id="CHEBI:29036"/>
    </cofactor>
</comment>
<dbReference type="GO" id="GO:0005576">
    <property type="term" value="C:extracellular region"/>
    <property type="evidence" value="ECO:0007669"/>
    <property type="project" value="UniProtKB-SubCell"/>
</dbReference>
<accession>R0I7Z5</accession>
<evidence type="ECO:0000313" key="17">
    <source>
        <dbReference type="EMBL" id="EOA81556.1"/>
    </source>
</evidence>
<evidence type="ECO:0000256" key="13">
    <source>
        <dbReference type="ARBA" id="ARBA00044502"/>
    </source>
</evidence>
<evidence type="ECO:0000313" key="18">
    <source>
        <dbReference type="Proteomes" id="UP000016935"/>
    </source>
</evidence>
<reference evidence="17 18" key="1">
    <citation type="journal article" date="2012" name="PLoS Pathog.">
        <title>Diverse lifestyles and strategies of plant pathogenesis encoded in the genomes of eighteen Dothideomycetes fungi.</title>
        <authorList>
            <person name="Ohm R.A."/>
            <person name="Feau N."/>
            <person name="Henrissat B."/>
            <person name="Schoch C.L."/>
            <person name="Horwitz B.A."/>
            <person name="Barry K.W."/>
            <person name="Condon B.J."/>
            <person name="Copeland A.C."/>
            <person name="Dhillon B."/>
            <person name="Glaser F."/>
            <person name="Hesse C.N."/>
            <person name="Kosti I."/>
            <person name="LaButti K."/>
            <person name="Lindquist E.A."/>
            <person name="Lucas S."/>
            <person name="Salamov A.A."/>
            <person name="Bradshaw R.E."/>
            <person name="Ciuffetti L."/>
            <person name="Hamelin R.C."/>
            <person name="Kema G.H.J."/>
            <person name="Lawrence C."/>
            <person name="Scott J.A."/>
            <person name="Spatafora J.W."/>
            <person name="Turgeon B.G."/>
            <person name="de Wit P.J.G.M."/>
            <person name="Zhong S."/>
            <person name="Goodwin S.B."/>
            <person name="Grigoriev I.V."/>
        </authorList>
    </citation>
    <scope>NUCLEOTIDE SEQUENCE [LARGE SCALE GENOMIC DNA]</scope>
    <source>
        <strain evidence="18">28A</strain>
    </source>
</reference>
<dbReference type="eggNOG" id="ENOG502RYSN">
    <property type="taxonomic scope" value="Eukaryota"/>
</dbReference>
<keyword evidence="9" id="KW-0503">Monooxygenase</keyword>
<keyword evidence="11" id="KW-0119">Carbohydrate metabolism</keyword>
<comment type="catalytic activity">
    <reaction evidence="14">
        <text>[(1-&gt;4)-beta-D-glucosyl]n+m + reduced acceptor + O2 = 4-dehydro-beta-D-glucosyl-[(1-&gt;4)-beta-D-glucosyl]n-1 + [(1-&gt;4)-beta-D-glucosyl]m + acceptor + H2O.</text>
        <dbReference type="EC" id="1.14.99.56"/>
    </reaction>
</comment>
<gene>
    <name evidence="17" type="ORF">SETTUDRAFT_165982</name>
</gene>
<comment type="similarity">
    <text evidence="13">Belongs to the polysaccharide monooxygenase AA9 family.</text>
</comment>
<keyword evidence="17" id="KW-0378">Hydrolase</keyword>
<protein>
    <recommendedName>
        <fullName evidence="15">lytic cellulose monooxygenase (C4-dehydrogenating)</fullName>
        <ecNumber evidence="15">1.14.99.56</ecNumber>
    </recommendedName>
</protein>
<dbReference type="GeneID" id="19399657"/>
<keyword evidence="4" id="KW-0479">Metal-binding</keyword>
<dbReference type="Pfam" id="PF03443">
    <property type="entry name" value="AA9"/>
    <property type="match status" value="1"/>
</dbReference>
<evidence type="ECO:0000256" key="1">
    <source>
        <dbReference type="ARBA" id="ARBA00001973"/>
    </source>
</evidence>
<evidence type="ECO:0000256" key="5">
    <source>
        <dbReference type="ARBA" id="ARBA00022729"/>
    </source>
</evidence>
<evidence type="ECO:0000256" key="12">
    <source>
        <dbReference type="ARBA" id="ARBA00023326"/>
    </source>
</evidence>
<dbReference type="Gene3D" id="2.70.50.70">
    <property type="match status" value="1"/>
</dbReference>
<keyword evidence="6" id="KW-0136">Cellulose degradation</keyword>
<evidence type="ECO:0000256" key="9">
    <source>
        <dbReference type="ARBA" id="ARBA00023033"/>
    </source>
</evidence>
<reference evidence="17 18" key="2">
    <citation type="journal article" date="2013" name="PLoS Genet.">
        <title>Comparative genome structure, secondary metabolite, and effector coding capacity across Cochliobolus pathogens.</title>
        <authorList>
            <person name="Condon B.J."/>
            <person name="Leng Y."/>
            <person name="Wu D."/>
            <person name="Bushley K.E."/>
            <person name="Ohm R.A."/>
            <person name="Otillar R."/>
            <person name="Martin J."/>
            <person name="Schackwitz W."/>
            <person name="Grimwood J."/>
            <person name="MohdZainudin N."/>
            <person name="Xue C."/>
            <person name="Wang R."/>
            <person name="Manning V.A."/>
            <person name="Dhillon B."/>
            <person name="Tu Z.J."/>
            <person name="Steffenson B.J."/>
            <person name="Salamov A."/>
            <person name="Sun H."/>
            <person name="Lowry S."/>
            <person name="LaButti K."/>
            <person name="Han J."/>
            <person name="Copeland A."/>
            <person name="Lindquist E."/>
            <person name="Barry K."/>
            <person name="Schmutz J."/>
            <person name="Baker S.E."/>
            <person name="Ciuffetti L.M."/>
            <person name="Grigoriev I.V."/>
            <person name="Zhong S."/>
            <person name="Turgeon B.G."/>
        </authorList>
    </citation>
    <scope>NUCLEOTIDE SEQUENCE [LARGE SCALE GENOMIC DNA]</scope>
    <source>
        <strain evidence="18">28A</strain>
    </source>
</reference>
<evidence type="ECO:0000256" key="7">
    <source>
        <dbReference type="ARBA" id="ARBA00023002"/>
    </source>
</evidence>
<evidence type="ECO:0000256" key="14">
    <source>
        <dbReference type="ARBA" id="ARBA00045077"/>
    </source>
</evidence>
<proteinExistence type="inferred from homology"/>
<dbReference type="PANTHER" id="PTHR33353:SF10">
    <property type="entry name" value="ENDO-BETA-1,4-GLUCANASE D"/>
    <property type="match status" value="1"/>
</dbReference>